<feature type="non-terminal residue" evidence="2">
    <location>
        <position position="156"/>
    </location>
</feature>
<proteinExistence type="predicted"/>
<protein>
    <submittedName>
        <fullName evidence="2">KRI1 protein</fullName>
    </submittedName>
</protein>
<dbReference type="PANTHER" id="PTHR14490:SF5">
    <property type="entry name" value="PROTEIN KRI1 HOMOLOG"/>
    <property type="match status" value="1"/>
</dbReference>
<gene>
    <name evidence="2" type="primary">Kri1_1</name>
    <name evidence="2" type="ORF">BRALEP_R14919</name>
</gene>
<dbReference type="GO" id="GO:0000447">
    <property type="term" value="P:endonucleolytic cleavage in ITS1 to separate SSU-rRNA from 5.8S rRNA and LSU-rRNA from tricistronic rRNA transcript (SSU-rRNA, 5.8S rRNA, LSU-rRNA)"/>
    <property type="evidence" value="ECO:0007669"/>
    <property type="project" value="TreeGrafter"/>
</dbReference>
<reference evidence="2 3" key="1">
    <citation type="submission" date="2019-09" db="EMBL/GenBank/DDBJ databases">
        <title>Bird 10,000 Genomes (B10K) Project - Family phase.</title>
        <authorList>
            <person name="Zhang G."/>
        </authorList>
    </citation>
    <scope>NUCLEOTIDE SEQUENCE [LARGE SCALE GENOMIC DNA]</scope>
    <source>
        <strain evidence="2">B10K-DU-012-52</strain>
    </source>
</reference>
<feature type="region of interest" description="Disordered" evidence="1">
    <location>
        <begin position="26"/>
        <end position="101"/>
    </location>
</feature>
<dbReference type="GO" id="GO:0030686">
    <property type="term" value="C:90S preribosome"/>
    <property type="evidence" value="ECO:0007669"/>
    <property type="project" value="TreeGrafter"/>
</dbReference>
<accession>A0A7L2VMX9</accession>
<dbReference type="AlphaFoldDB" id="A0A7L2VMX9"/>
<dbReference type="Proteomes" id="UP000520535">
    <property type="component" value="Unassembled WGS sequence"/>
</dbReference>
<evidence type="ECO:0000313" key="2">
    <source>
        <dbReference type="EMBL" id="NXS59483.1"/>
    </source>
</evidence>
<comment type="caution">
    <text evidence="2">The sequence shown here is derived from an EMBL/GenBank/DDBJ whole genome shotgun (WGS) entry which is preliminary data.</text>
</comment>
<feature type="non-terminal residue" evidence="2">
    <location>
        <position position="1"/>
    </location>
</feature>
<name>A0A7L2VMX9_9AVES</name>
<dbReference type="PANTHER" id="PTHR14490">
    <property type="entry name" value="ZINC FINGER, ZZ TYPE"/>
    <property type="match status" value="1"/>
</dbReference>
<keyword evidence="3" id="KW-1185">Reference proteome</keyword>
<dbReference type="EMBL" id="VYZX01021926">
    <property type="protein sequence ID" value="NXS59483.1"/>
    <property type="molecule type" value="Genomic_DNA"/>
</dbReference>
<dbReference type="OrthoDB" id="10252032at2759"/>
<evidence type="ECO:0000313" key="3">
    <source>
        <dbReference type="Proteomes" id="UP000520535"/>
    </source>
</evidence>
<organism evidence="2 3">
    <name type="scientific">Brachypteracias leptosomus</name>
    <name type="common">short-legged ground-roller</name>
    <dbReference type="NCBI Taxonomy" id="135165"/>
    <lineage>
        <taxon>Eukaryota</taxon>
        <taxon>Metazoa</taxon>
        <taxon>Chordata</taxon>
        <taxon>Craniata</taxon>
        <taxon>Vertebrata</taxon>
        <taxon>Euteleostomi</taxon>
        <taxon>Archelosauria</taxon>
        <taxon>Archosauria</taxon>
        <taxon>Dinosauria</taxon>
        <taxon>Saurischia</taxon>
        <taxon>Theropoda</taxon>
        <taxon>Coelurosauria</taxon>
        <taxon>Aves</taxon>
        <taxon>Neognathae</taxon>
        <taxon>Neoaves</taxon>
        <taxon>Telluraves</taxon>
        <taxon>Coraciimorphae</taxon>
        <taxon>Coraciiformes</taxon>
        <taxon>Brachypteraciidae</taxon>
        <taxon>Brachypteracias</taxon>
    </lineage>
</organism>
<feature type="compositionally biased region" description="Acidic residues" evidence="1">
    <location>
        <begin position="71"/>
        <end position="82"/>
    </location>
</feature>
<dbReference type="InterPro" id="IPR018034">
    <property type="entry name" value="Kri1"/>
</dbReference>
<sequence>EEEEDGERPAKPMYLKDYERKVVLEKEGKYVDEEDEEDEKVAAERRNVGSGPGGGSMCDPHKSLFRPFVADSDEEEEEEEGEGSALLRRRNKTAEEKQEEEDYIRWLKGQEEAPQEPLQDLVPLQQFWTDPALDPGERFLRDYLLNQGYRDDEEEE</sequence>
<dbReference type="GO" id="GO:0005730">
    <property type="term" value="C:nucleolus"/>
    <property type="evidence" value="ECO:0007669"/>
    <property type="project" value="TreeGrafter"/>
</dbReference>
<evidence type="ECO:0000256" key="1">
    <source>
        <dbReference type="SAM" id="MobiDB-lite"/>
    </source>
</evidence>